<organism evidence="1 2">
    <name type="scientific">Roseobacter phage RD-1410Ws-07</name>
    <dbReference type="NCBI Taxonomy" id="1815985"/>
    <lineage>
        <taxon>Viruses</taxon>
        <taxon>Duplodnaviria</taxon>
        <taxon>Heunggongvirae</taxon>
        <taxon>Uroviricota</taxon>
        <taxon>Caudoviricetes</taxon>
        <taxon>Schitoviridae</taxon>
        <taxon>Rhodovirinae</taxon>
        <taxon>Sanyabayvirus</taxon>
        <taxon>Sanyabayvirus DS1410Ws06</taxon>
    </lineage>
</organism>
<sequence length="66" mass="7298">MSDNVIYVDFGGTASNTVVPPNEIQVGPILSRINGRVVFTADKTIKEIHEIAENWGLNLPQLTYQL</sequence>
<name>A0A191VYM9_9CAUD</name>
<accession>A0A191VYM9</accession>
<evidence type="ECO:0000313" key="2">
    <source>
        <dbReference type="Proteomes" id="UP000257988"/>
    </source>
</evidence>
<dbReference type="Proteomes" id="UP000257988">
    <property type="component" value="Segment"/>
</dbReference>
<evidence type="ECO:0000313" key="1">
    <source>
        <dbReference type="EMBL" id="ANJ20814.1"/>
    </source>
</evidence>
<protein>
    <submittedName>
        <fullName evidence="1">Uncharacterized protein</fullName>
    </submittedName>
</protein>
<gene>
    <name evidence="1" type="ORF">RDp07_gp03</name>
</gene>
<reference evidence="1 2" key="1">
    <citation type="journal article" date="2016" name="Curr. Microbiol.">
        <title>Characterization and Complete Genome Sequences of Three N4-Like Roseobacter Phages Isolated from the South China Sea.</title>
        <authorList>
            <person name="Li B."/>
            <person name="Zhang S."/>
            <person name="Long L."/>
            <person name="Huang S."/>
        </authorList>
    </citation>
    <scope>NUCLEOTIDE SEQUENCE [LARGE SCALE GENOMIC DNA]</scope>
</reference>
<proteinExistence type="predicted"/>
<dbReference type="EMBL" id="KU885990">
    <property type="protein sequence ID" value="ANJ20814.1"/>
    <property type="molecule type" value="Genomic_DNA"/>
</dbReference>